<organism evidence="2 3">
    <name type="scientific">Mycetomoellerius zeteki</name>
    <dbReference type="NCBI Taxonomy" id="64791"/>
    <lineage>
        <taxon>Eukaryota</taxon>
        <taxon>Metazoa</taxon>
        <taxon>Ecdysozoa</taxon>
        <taxon>Arthropoda</taxon>
        <taxon>Hexapoda</taxon>
        <taxon>Insecta</taxon>
        <taxon>Pterygota</taxon>
        <taxon>Neoptera</taxon>
        <taxon>Endopterygota</taxon>
        <taxon>Hymenoptera</taxon>
        <taxon>Apocrita</taxon>
        <taxon>Aculeata</taxon>
        <taxon>Formicoidea</taxon>
        <taxon>Formicidae</taxon>
        <taxon>Myrmicinae</taxon>
        <taxon>Mycetomoellerius</taxon>
    </lineage>
</organism>
<feature type="domain" description="Mos1 transposase HTH" evidence="1">
    <location>
        <begin position="3"/>
        <end position="51"/>
    </location>
</feature>
<dbReference type="Proteomes" id="UP000075809">
    <property type="component" value="Unassembled WGS sequence"/>
</dbReference>
<dbReference type="AlphaFoldDB" id="A0A151XHC5"/>
<evidence type="ECO:0000313" key="3">
    <source>
        <dbReference type="Proteomes" id="UP000075809"/>
    </source>
</evidence>
<keyword evidence="3" id="KW-1185">Reference proteome</keyword>
<dbReference type="PANTHER" id="PTHR21261:SF2">
    <property type="entry name" value="GH04238P-RELATED"/>
    <property type="match status" value="1"/>
</dbReference>
<dbReference type="PANTHER" id="PTHR21261">
    <property type="entry name" value="BEAT PROTEIN"/>
    <property type="match status" value="1"/>
</dbReference>
<dbReference type="InterPro" id="IPR013783">
    <property type="entry name" value="Ig-like_fold"/>
</dbReference>
<sequence length="340" mass="39047">MEKIEYRAVIKYLFLKGNTPTQIKDELDAVYGDSAPSFTTVKFWAAEFKRGRTSLSVPVFEKSGWPSEFGNDNVAKERYLRKYEVTEDIVLDKNNIKRNPGLLSVAKFCLNSFWGKFESWQLIIKRINIPATVKFNDTDYIILDCDYDLENTSSTGLVVKWFFNTNQVVYQWIYGRYPLADEPAAKYVDLTYKASNDPYTEYRAIKLNKPGVDLTGVYTCVISTYTDERTANASMIVYSTEEKFELVYRKKVMNNKDGVEIMCIAEGLYPQPTLNISLGNIPERQTDNPTIKLRDDGLYNILLRVTLLDEDLPETTIVKCLLSISTALYNVSRRTVYYAG</sequence>
<dbReference type="SUPFAM" id="SSF48726">
    <property type="entry name" value="Immunoglobulin"/>
    <property type="match status" value="1"/>
</dbReference>
<dbReference type="Pfam" id="PF17906">
    <property type="entry name" value="HTH_48"/>
    <property type="match status" value="1"/>
</dbReference>
<evidence type="ECO:0000259" key="1">
    <source>
        <dbReference type="Pfam" id="PF17906"/>
    </source>
</evidence>
<reference evidence="2 3" key="1">
    <citation type="submission" date="2015-09" db="EMBL/GenBank/DDBJ databases">
        <title>Trachymyrmex zeteki WGS genome.</title>
        <authorList>
            <person name="Nygaard S."/>
            <person name="Hu H."/>
            <person name="Boomsma J."/>
            <person name="Zhang G."/>
        </authorList>
    </citation>
    <scope>NUCLEOTIDE SEQUENCE [LARGE SCALE GENOMIC DNA]</scope>
    <source>
        <strain evidence="2">Tzet28-1</strain>
        <tissue evidence="2">Whole body</tissue>
    </source>
</reference>
<name>A0A151XHC5_9HYME</name>
<gene>
    <name evidence="2" type="ORF">ALC60_01377</name>
</gene>
<accession>A0A151XHC5</accession>
<dbReference type="EMBL" id="KQ982138">
    <property type="protein sequence ID" value="KYQ59711.1"/>
    <property type="molecule type" value="Genomic_DNA"/>
</dbReference>
<dbReference type="Gene3D" id="1.10.10.1450">
    <property type="match status" value="1"/>
</dbReference>
<dbReference type="InterPro" id="IPR036179">
    <property type="entry name" value="Ig-like_dom_sf"/>
</dbReference>
<proteinExistence type="predicted"/>
<evidence type="ECO:0000313" key="2">
    <source>
        <dbReference type="EMBL" id="KYQ59711.1"/>
    </source>
</evidence>
<protein>
    <recommendedName>
        <fullName evidence="1">Mos1 transposase HTH domain-containing protein</fullName>
    </recommendedName>
</protein>
<dbReference type="InterPro" id="IPR041426">
    <property type="entry name" value="Mos1_HTH"/>
</dbReference>
<dbReference type="Gene3D" id="2.60.40.10">
    <property type="entry name" value="Immunoglobulins"/>
    <property type="match status" value="2"/>
</dbReference>